<reference evidence="2 3" key="1">
    <citation type="submission" date="2019-12" db="EMBL/GenBank/DDBJ databases">
        <title>Genomic-based taxomic classification of the family Erythrobacteraceae.</title>
        <authorList>
            <person name="Xu L."/>
        </authorList>
    </citation>
    <scope>NUCLEOTIDE SEQUENCE [LARGE SCALE GENOMIC DNA]</scope>
    <source>
        <strain evidence="2 3">H32</strain>
    </source>
</reference>
<evidence type="ECO:0008006" key="4">
    <source>
        <dbReference type="Google" id="ProtNLM"/>
    </source>
</evidence>
<sequence>MRPRVFLAAAGLALAAACSSAEAPVQAQAEEGAERIECAIGPGAGFGPDCLVERAEIGGATVLTVRHADGGFRRFEQLPDGRGLVPYDGADPADQELREGKLEVAVGGDRYRFAVQPVDGPDAGD</sequence>
<evidence type="ECO:0000256" key="1">
    <source>
        <dbReference type="SAM" id="SignalP"/>
    </source>
</evidence>
<evidence type="ECO:0000313" key="2">
    <source>
        <dbReference type="EMBL" id="MXO67634.1"/>
    </source>
</evidence>
<evidence type="ECO:0000313" key="3">
    <source>
        <dbReference type="Proteomes" id="UP000444401"/>
    </source>
</evidence>
<name>A0ABW9UUL7_9SPHN</name>
<keyword evidence="3" id="KW-1185">Reference proteome</keyword>
<organism evidence="2 3">
    <name type="scientific">Pelagerythrobacter marinus</name>
    <dbReference type="NCBI Taxonomy" id="538382"/>
    <lineage>
        <taxon>Bacteria</taxon>
        <taxon>Pseudomonadati</taxon>
        <taxon>Pseudomonadota</taxon>
        <taxon>Alphaproteobacteria</taxon>
        <taxon>Sphingomonadales</taxon>
        <taxon>Erythrobacteraceae</taxon>
        <taxon>Pelagerythrobacter</taxon>
    </lineage>
</organism>
<comment type="caution">
    <text evidence="2">The sequence shown here is derived from an EMBL/GenBank/DDBJ whole genome shotgun (WGS) entry which is preliminary data.</text>
</comment>
<dbReference type="PROSITE" id="PS51257">
    <property type="entry name" value="PROKAR_LIPOPROTEIN"/>
    <property type="match status" value="1"/>
</dbReference>
<dbReference type="RefSeq" id="WP_160732268.1">
    <property type="nucleotide sequence ID" value="NZ_WTYO01000001.1"/>
</dbReference>
<protein>
    <recommendedName>
        <fullName evidence="4">Lipoprotein</fullName>
    </recommendedName>
</protein>
<dbReference type="Proteomes" id="UP000444401">
    <property type="component" value="Unassembled WGS sequence"/>
</dbReference>
<proteinExistence type="predicted"/>
<dbReference type="EMBL" id="WTYO01000001">
    <property type="protein sequence ID" value="MXO67634.1"/>
    <property type="molecule type" value="Genomic_DNA"/>
</dbReference>
<keyword evidence="1" id="KW-0732">Signal</keyword>
<accession>A0ABW9UUL7</accession>
<feature type="chain" id="PRO_5045617501" description="Lipoprotein" evidence="1">
    <location>
        <begin position="24"/>
        <end position="125"/>
    </location>
</feature>
<gene>
    <name evidence="2" type="ORF">GRI72_02155</name>
</gene>
<feature type="signal peptide" evidence="1">
    <location>
        <begin position="1"/>
        <end position="23"/>
    </location>
</feature>